<feature type="transmembrane region" description="Helical" evidence="1">
    <location>
        <begin position="326"/>
        <end position="344"/>
    </location>
</feature>
<dbReference type="SUPFAM" id="SSF141868">
    <property type="entry name" value="EAL domain-like"/>
    <property type="match status" value="1"/>
</dbReference>
<dbReference type="InterPro" id="IPR043128">
    <property type="entry name" value="Rev_trsase/Diguanyl_cyclase"/>
</dbReference>
<dbReference type="Pfam" id="PF07695">
    <property type="entry name" value="7TMR-DISM_7TM"/>
    <property type="match status" value="1"/>
</dbReference>
<evidence type="ECO:0000256" key="1">
    <source>
        <dbReference type="SAM" id="Phobius"/>
    </source>
</evidence>
<evidence type="ECO:0000259" key="2">
    <source>
        <dbReference type="PROSITE" id="PS50883"/>
    </source>
</evidence>
<keyword evidence="1" id="KW-1133">Transmembrane helix</keyword>
<feature type="transmembrane region" description="Helical" evidence="1">
    <location>
        <begin position="7"/>
        <end position="25"/>
    </location>
</feature>
<name>A0A7X5RJW1_9ALTE</name>
<feature type="transmembrane region" description="Helical" evidence="1">
    <location>
        <begin position="270"/>
        <end position="291"/>
    </location>
</feature>
<feature type="transmembrane region" description="Helical" evidence="1">
    <location>
        <begin position="234"/>
        <end position="258"/>
    </location>
</feature>
<comment type="caution">
    <text evidence="3">The sequence shown here is derived from an EMBL/GenBank/DDBJ whole genome shotgun (WGS) entry which is preliminary data.</text>
</comment>
<gene>
    <name evidence="3" type="ORF">GTH32_01005</name>
</gene>
<keyword evidence="1" id="KW-0812">Transmembrane</keyword>
<dbReference type="RefSeq" id="WP_163083368.1">
    <property type="nucleotide sequence ID" value="NZ_JAAAWN010000001.1"/>
</dbReference>
<dbReference type="PROSITE" id="PS50883">
    <property type="entry name" value="EAL"/>
    <property type="match status" value="1"/>
</dbReference>
<sequence length="856" mass="96727">MSTSVSSLYYAIFIVVLTFNVIFHSNHSYAQEVDNGHLVISDDFEKINLNEKAISEKVLSCQNNVNAVHHISLPPALKSRLSVESTNVSSGRHYTRCLLSFSVTAAFTQKTKDTLVLSIINPIVRHVDAFIMDSEGHIITHKKLGLKDSRPNEPGYKSHQSIRFDVSRNETYEVVVYIRSLSNPAMLIDLYELEHFENYHQVELIFWGASIALLLGGALYNSFIYLISRSRSYVWYLIFYVVAFVYFSAFHGFGQLIWPPAMQVWLGSHILLLSFILLWLLIQFSMSFLMANEHAPRLSRYRIVLDILIVLFIVASFSAYTNEVMLGLLLLELAAGAFCINIASSAWKKGFHPARFFVLSWSCLLIGALIALCARIGILPLNLLTYHAFFIGVLLELTLLSVALADRLKYAENLSFKYAFTDPRTLQPNLPYFSSRYFQVSNEQEKPCCLLLIQLEGVEQLSSHLGPQKTKLLYREIVKRIETELAKASFVVTYDVGQKKSSYMITLPDDVLLIMTHQANATQTLAQKLIGIAETSVELDGIMIRINSRAGIAAISFDEMPRNNKQQTVQAIYEAYRKALVALNSDKSQPINLYQQDQDLRIGEQVALLTDLQDAIEKESFTLFIQPQFTTNNNSLVGGEVLIRWQHSERGFVSPAEFIPLAEQTGNIYPITKIVIKKAFAWFHSNIAALDGFSMAINLSVHDVNRESLFPYLETLLNRYSLAPNAITFEITESAMSEDHDRFLHSVRRLKAMGFKIALDDFGTGYSSMRYLQQIEADEIKIDMSFVRNIHQTPINKTIVASITNIAHATGALTLAEGIESEAERETLLQLNVNRVQGFFLGKPTCADEFLNAFPR</sequence>
<reference evidence="3 4" key="1">
    <citation type="submission" date="2020-01" db="EMBL/GenBank/DDBJ databases">
        <authorList>
            <person name="Chen J."/>
            <person name="Zhu S."/>
            <person name="Yang J."/>
        </authorList>
    </citation>
    <scope>NUCLEOTIDE SEQUENCE [LARGE SCALE GENOMIC DNA]</scope>
    <source>
        <strain evidence="3 4">345S023</strain>
    </source>
</reference>
<feature type="transmembrane region" description="Helical" evidence="1">
    <location>
        <begin position="384"/>
        <end position="405"/>
    </location>
</feature>
<dbReference type="InterPro" id="IPR035919">
    <property type="entry name" value="EAL_sf"/>
</dbReference>
<proteinExistence type="predicted"/>
<accession>A0A7X5RJW1</accession>
<organism evidence="3 4">
    <name type="scientific">Alteromonas profundi</name>
    <dbReference type="NCBI Taxonomy" id="2696062"/>
    <lineage>
        <taxon>Bacteria</taxon>
        <taxon>Pseudomonadati</taxon>
        <taxon>Pseudomonadota</taxon>
        <taxon>Gammaproteobacteria</taxon>
        <taxon>Alteromonadales</taxon>
        <taxon>Alteromonadaceae</taxon>
        <taxon>Alteromonas/Salinimonas group</taxon>
        <taxon>Alteromonas</taxon>
    </lineage>
</organism>
<dbReference type="PANTHER" id="PTHR33121:SF70">
    <property type="entry name" value="SIGNALING PROTEIN YKOW"/>
    <property type="match status" value="1"/>
</dbReference>
<dbReference type="InterPro" id="IPR050706">
    <property type="entry name" value="Cyclic-di-GMP_PDE-like"/>
</dbReference>
<dbReference type="Gene3D" id="3.20.20.450">
    <property type="entry name" value="EAL domain"/>
    <property type="match status" value="1"/>
</dbReference>
<protein>
    <submittedName>
        <fullName evidence="3">EAL domain-containing protein</fullName>
    </submittedName>
</protein>
<dbReference type="Pfam" id="PF00563">
    <property type="entry name" value="EAL"/>
    <property type="match status" value="1"/>
</dbReference>
<dbReference type="AlphaFoldDB" id="A0A7X5RJW1"/>
<dbReference type="InterPro" id="IPR011623">
    <property type="entry name" value="7TMR_DISM_rcpt_extracell_dom1"/>
</dbReference>
<dbReference type="CDD" id="cd01948">
    <property type="entry name" value="EAL"/>
    <property type="match status" value="1"/>
</dbReference>
<dbReference type="EMBL" id="JAAAWN010000001">
    <property type="protein sequence ID" value="NDV89775.1"/>
    <property type="molecule type" value="Genomic_DNA"/>
</dbReference>
<dbReference type="PANTHER" id="PTHR33121">
    <property type="entry name" value="CYCLIC DI-GMP PHOSPHODIESTERASE PDEF"/>
    <property type="match status" value="1"/>
</dbReference>
<evidence type="ECO:0000313" key="3">
    <source>
        <dbReference type="EMBL" id="NDV89775.1"/>
    </source>
</evidence>
<feature type="transmembrane region" description="Helical" evidence="1">
    <location>
        <begin position="356"/>
        <end position="378"/>
    </location>
</feature>
<dbReference type="InterPro" id="IPR001633">
    <property type="entry name" value="EAL_dom"/>
</dbReference>
<evidence type="ECO:0000313" key="4">
    <source>
        <dbReference type="Proteomes" id="UP000470213"/>
    </source>
</evidence>
<dbReference type="SMART" id="SM00052">
    <property type="entry name" value="EAL"/>
    <property type="match status" value="1"/>
</dbReference>
<dbReference type="Proteomes" id="UP000470213">
    <property type="component" value="Unassembled WGS sequence"/>
</dbReference>
<dbReference type="Gene3D" id="3.30.70.270">
    <property type="match status" value="1"/>
</dbReference>
<keyword evidence="4" id="KW-1185">Reference proteome</keyword>
<feature type="transmembrane region" description="Helical" evidence="1">
    <location>
        <begin position="303"/>
        <end position="320"/>
    </location>
</feature>
<feature type="transmembrane region" description="Helical" evidence="1">
    <location>
        <begin position="204"/>
        <end position="227"/>
    </location>
</feature>
<feature type="domain" description="EAL" evidence="2">
    <location>
        <begin position="605"/>
        <end position="856"/>
    </location>
</feature>
<dbReference type="GO" id="GO:0071111">
    <property type="term" value="F:cyclic-guanylate-specific phosphodiesterase activity"/>
    <property type="evidence" value="ECO:0007669"/>
    <property type="project" value="InterPro"/>
</dbReference>
<keyword evidence="1" id="KW-0472">Membrane</keyword>